<dbReference type="Proteomes" id="UP001431783">
    <property type="component" value="Unassembled WGS sequence"/>
</dbReference>
<organism evidence="1 2">
    <name type="scientific">Henosepilachna vigintioctopunctata</name>
    <dbReference type="NCBI Taxonomy" id="420089"/>
    <lineage>
        <taxon>Eukaryota</taxon>
        <taxon>Metazoa</taxon>
        <taxon>Ecdysozoa</taxon>
        <taxon>Arthropoda</taxon>
        <taxon>Hexapoda</taxon>
        <taxon>Insecta</taxon>
        <taxon>Pterygota</taxon>
        <taxon>Neoptera</taxon>
        <taxon>Endopterygota</taxon>
        <taxon>Coleoptera</taxon>
        <taxon>Polyphaga</taxon>
        <taxon>Cucujiformia</taxon>
        <taxon>Coccinelloidea</taxon>
        <taxon>Coccinellidae</taxon>
        <taxon>Epilachninae</taxon>
        <taxon>Epilachnini</taxon>
        <taxon>Henosepilachna</taxon>
    </lineage>
</organism>
<dbReference type="AlphaFoldDB" id="A0AAW1U259"/>
<accession>A0AAW1U259</accession>
<evidence type="ECO:0000313" key="1">
    <source>
        <dbReference type="EMBL" id="KAK9876595.1"/>
    </source>
</evidence>
<dbReference type="EMBL" id="JARQZJ010000037">
    <property type="protein sequence ID" value="KAK9876595.1"/>
    <property type="molecule type" value="Genomic_DNA"/>
</dbReference>
<name>A0AAW1U259_9CUCU</name>
<comment type="caution">
    <text evidence="1">The sequence shown here is derived from an EMBL/GenBank/DDBJ whole genome shotgun (WGS) entry which is preliminary data.</text>
</comment>
<sequence length="148" mass="16481">MATTTISFYCVKKETLVDLKLSPADAERALTDSGFADKLLTETLNQQSGPSTSAIVDNDLSLVQKTWCNPVAVASSTGLSVKTSETNKVMRESDSGCSIKSNKSQIATLLAKRLKQKEDHEEQRMIRHKERMEMDEKFLKVLEKLANK</sequence>
<keyword evidence="2" id="KW-1185">Reference proteome</keyword>
<gene>
    <name evidence="1" type="ORF">WA026_013974</name>
</gene>
<reference evidence="1 2" key="1">
    <citation type="submission" date="2023-03" db="EMBL/GenBank/DDBJ databases">
        <title>Genome insight into feeding habits of ladybird beetles.</title>
        <authorList>
            <person name="Li H.-S."/>
            <person name="Huang Y.-H."/>
            <person name="Pang H."/>
        </authorList>
    </citation>
    <scope>NUCLEOTIDE SEQUENCE [LARGE SCALE GENOMIC DNA]</scope>
    <source>
        <strain evidence="1">SYSU_2023b</strain>
        <tissue evidence="1">Whole body</tissue>
    </source>
</reference>
<protein>
    <submittedName>
        <fullName evidence="1">Uncharacterized protein</fullName>
    </submittedName>
</protein>
<evidence type="ECO:0000313" key="2">
    <source>
        <dbReference type="Proteomes" id="UP001431783"/>
    </source>
</evidence>
<proteinExistence type="predicted"/>